<keyword evidence="2" id="KW-1185">Reference proteome</keyword>
<sequence length="215" mass="25653">MNVEEIVPFFSDKWKQKYQAVLAEEHLKSIEENIAKFKDGLLNWDLPFFNEEIKPDRDKSFRLFLFILGSESSAKKKAEQLEEIPFEHWLNLLGQRLTSASLRDEKAVPPFRKTLFEACEQPFNSEITIAQRAWEKHVGRRDDRFWGEVKGNNRQKQQVVMEKINYILDHKTWWNVFFHYKHGLVYEVREAEGHGIRWSHNGTRLIGFLEIFIND</sequence>
<gene>
    <name evidence="1" type="ORF">CHA01nite_38420</name>
</gene>
<dbReference type="PANTHER" id="PTHR34204">
    <property type="entry name" value="RNA-BINDING ASCH DOMAIN PROTEIN"/>
    <property type="match status" value="1"/>
</dbReference>
<dbReference type="EMBL" id="BJYJ01000048">
    <property type="protein sequence ID" value="GEN78102.1"/>
    <property type="molecule type" value="Genomic_DNA"/>
</dbReference>
<accession>A0A511YSD8</accession>
<proteinExistence type="predicted"/>
<protein>
    <submittedName>
        <fullName evidence="1">Uncharacterized protein</fullName>
    </submittedName>
</protein>
<evidence type="ECO:0000313" key="2">
    <source>
        <dbReference type="Proteomes" id="UP000321863"/>
    </source>
</evidence>
<dbReference type="PANTHER" id="PTHR34204:SF3">
    <property type="entry name" value="ASCH DOMAIN-CONTAINING PROTEIN"/>
    <property type="match status" value="1"/>
</dbReference>
<comment type="caution">
    <text evidence="1">The sequence shown here is derived from an EMBL/GenBank/DDBJ whole genome shotgun (WGS) entry which is preliminary data.</text>
</comment>
<dbReference type="OrthoDB" id="1866098at2"/>
<dbReference type="Proteomes" id="UP000321863">
    <property type="component" value="Unassembled WGS sequence"/>
</dbReference>
<evidence type="ECO:0000313" key="1">
    <source>
        <dbReference type="EMBL" id="GEN78102.1"/>
    </source>
</evidence>
<dbReference type="AlphaFoldDB" id="A0A511YSD8"/>
<name>A0A511YSD8_9FLAO</name>
<dbReference type="RefSeq" id="WP_146944504.1">
    <property type="nucleotide sequence ID" value="NZ_BJYJ01000048.1"/>
</dbReference>
<organism evidence="1 2">
    <name type="scientific">Chryseobacterium hagamense</name>
    <dbReference type="NCBI Taxonomy" id="395935"/>
    <lineage>
        <taxon>Bacteria</taxon>
        <taxon>Pseudomonadati</taxon>
        <taxon>Bacteroidota</taxon>
        <taxon>Flavobacteriia</taxon>
        <taxon>Flavobacteriales</taxon>
        <taxon>Weeksellaceae</taxon>
        <taxon>Chryseobacterium group</taxon>
        <taxon>Chryseobacterium</taxon>
    </lineage>
</organism>
<reference evidence="1 2" key="1">
    <citation type="submission" date="2019-07" db="EMBL/GenBank/DDBJ databases">
        <title>Whole genome shotgun sequence of Chryseobacterium hagamense NBRC 105253.</title>
        <authorList>
            <person name="Hosoyama A."/>
            <person name="Uohara A."/>
            <person name="Ohji S."/>
            <person name="Ichikawa N."/>
        </authorList>
    </citation>
    <scope>NUCLEOTIDE SEQUENCE [LARGE SCALE GENOMIC DNA]</scope>
    <source>
        <strain evidence="1 2">NBRC 105253</strain>
    </source>
</reference>